<evidence type="ECO:0000256" key="1">
    <source>
        <dbReference type="SAM" id="Coils"/>
    </source>
</evidence>
<evidence type="ECO:0000313" key="3">
    <source>
        <dbReference type="WBParaSite" id="PSAMB.scaffold4745size13660.g25147.t1"/>
    </source>
</evidence>
<dbReference type="AlphaFoldDB" id="A0A914WMM9"/>
<name>A0A914WMM9_9BILA</name>
<feature type="coiled-coil region" evidence="1">
    <location>
        <begin position="42"/>
        <end position="83"/>
    </location>
</feature>
<organism evidence="2 3">
    <name type="scientific">Plectus sambesii</name>
    <dbReference type="NCBI Taxonomy" id="2011161"/>
    <lineage>
        <taxon>Eukaryota</taxon>
        <taxon>Metazoa</taxon>
        <taxon>Ecdysozoa</taxon>
        <taxon>Nematoda</taxon>
        <taxon>Chromadorea</taxon>
        <taxon>Plectida</taxon>
        <taxon>Plectina</taxon>
        <taxon>Plectoidea</taxon>
        <taxon>Plectidae</taxon>
        <taxon>Plectus</taxon>
    </lineage>
</organism>
<accession>A0A914WMM9</accession>
<sequence>MSSGDNNGFNRGPGQWSINVSSQHNALENVKKIGKATAIRHVMETSHQIKEDKKKIEVLKEEVKNLKEHLRGFEEDTEKKQETPQTIRLSDLCQDSKKFDESDFVACEVTFGKSSGIDI</sequence>
<reference evidence="3" key="1">
    <citation type="submission" date="2022-11" db="UniProtKB">
        <authorList>
            <consortium name="WormBaseParasite"/>
        </authorList>
    </citation>
    <scope>IDENTIFICATION</scope>
</reference>
<dbReference type="WBParaSite" id="PSAMB.scaffold4745size13660.g25147.t1">
    <property type="protein sequence ID" value="PSAMB.scaffold4745size13660.g25147.t1"/>
    <property type="gene ID" value="PSAMB.scaffold4745size13660.g25147"/>
</dbReference>
<keyword evidence="1" id="KW-0175">Coiled coil</keyword>
<evidence type="ECO:0000313" key="2">
    <source>
        <dbReference type="Proteomes" id="UP000887566"/>
    </source>
</evidence>
<keyword evidence="2" id="KW-1185">Reference proteome</keyword>
<protein>
    <submittedName>
        <fullName evidence="3">Uncharacterized protein</fullName>
    </submittedName>
</protein>
<dbReference type="Proteomes" id="UP000887566">
    <property type="component" value="Unplaced"/>
</dbReference>
<proteinExistence type="predicted"/>